<name>A0ABW4TTQ4_9SPHN</name>
<dbReference type="GO" id="GO:0032259">
    <property type="term" value="P:methylation"/>
    <property type="evidence" value="ECO:0007669"/>
    <property type="project" value="UniProtKB-KW"/>
</dbReference>
<dbReference type="GO" id="GO:0008168">
    <property type="term" value="F:methyltransferase activity"/>
    <property type="evidence" value="ECO:0007669"/>
    <property type="project" value="UniProtKB-KW"/>
</dbReference>
<protein>
    <submittedName>
        <fullName evidence="1">Class I SAM-dependent methyltransferase</fullName>
        <ecNumber evidence="1">2.1.1.-</ecNumber>
    </submittedName>
</protein>
<dbReference type="Proteomes" id="UP001597400">
    <property type="component" value="Unassembled WGS sequence"/>
</dbReference>
<accession>A0ABW4TTQ4</accession>
<proteinExistence type="predicted"/>
<keyword evidence="2" id="KW-1185">Reference proteome</keyword>
<dbReference type="InterPro" id="IPR029063">
    <property type="entry name" value="SAM-dependent_MTases_sf"/>
</dbReference>
<reference evidence="2" key="1">
    <citation type="journal article" date="2019" name="Int. J. Syst. Evol. Microbiol.">
        <title>The Global Catalogue of Microorganisms (GCM) 10K type strain sequencing project: providing services to taxonomists for standard genome sequencing and annotation.</title>
        <authorList>
            <consortium name="The Broad Institute Genomics Platform"/>
            <consortium name="The Broad Institute Genome Sequencing Center for Infectious Disease"/>
            <person name="Wu L."/>
            <person name="Ma J."/>
        </authorList>
    </citation>
    <scope>NUCLEOTIDE SEQUENCE [LARGE SCALE GENOMIC DNA]</scope>
    <source>
        <strain evidence="2">CGMCC 1.12702</strain>
    </source>
</reference>
<comment type="caution">
    <text evidence="1">The sequence shown here is derived from an EMBL/GenBank/DDBJ whole genome shotgun (WGS) entry which is preliminary data.</text>
</comment>
<evidence type="ECO:0000313" key="1">
    <source>
        <dbReference type="EMBL" id="MFD1950054.1"/>
    </source>
</evidence>
<dbReference type="RefSeq" id="WP_380927814.1">
    <property type="nucleotide sequence ID" value="NZ_JBHUGS010000001.1"/>
</dbReference>
<dbReference type="Pfam" id="PF13578">
    <property type="entry name" value="Methyltransf_24"/>
    <property type="match status" value="1"/>
</dbReference>
<dbReference type="EC" id="2.1.1.-" evidence="1"/>
<dbReference type="SUPFAM" id="SSF53335">
    <property type="entry name" value="S-adenosyl-L-methionine-dependent methyltransferases"/>
    <property type="match status" value="1"/>
</dbReference>
<gene>
    <name evidence="1" type="ORF">ACFSGX_04620</name>
</gene>
<dbReference type="EMBL" id="JBHUGS010000001">
    <property type="protein sequence ID" value="MFD1950054.1"/>
    <property type="molecule type" value="Genomic_DNA"/>
</dbReference>
<dbReference type="Gene3D" id="3.40.50.150">
    <property type="entry name" value="Vaccinia Virus protein VP39"/>
    <property type="match status" value="1"/>
</dbReference>
<keyword evidence="1" id="KW-0489">Methyltransferase</keyword>
<evidence type="ECO:0000313" key="2">
    <source>
        <dbReference type="Proteomes" id="UP001597400"/>
    </source>
</evidence>
<organism evidence="1 2">
    <name type="scientific">Sphingomonas arantia</name>
    <dbReference type="NCBI Taxonomy" id="1460676"/>
    <lineage>
        <taxon>Bacteria</taxon>
        <taxon>Pseudomonadati</taxon>
        <taxon>Pseudomonadota</taxon>
        <taxon>Alphaproteobacteria</taxon>
        <taxon>Sphingomonadales</taxon>
        <taxon>Sphingomonadaceae</taxon>
        <taxon>Sphingomonas</taxon>
    </lineage>
</organism>
<keyword evidence="1" id="KW-0808">Transferase</keyword>
<sequence>MKRSTVLQSILDLYAKPNYLEIGVDEGATFRELRAAKKVGVDPRFAFSVAKARKEPELANCEFHEVPSDEFFAKRPMTAAKFDVVFIDGLHTFDQTLRDLLNAVSVLAEGGTILIDDVMPSSYAASLPSLDYSRQFWAATNNPDGSWMGDVFRLVFFVQDYMTSFSYATVEENHGQTVLWREPRAVRADPSRVETISRIEYVDAVMGRAAFKMEPLASIIPRLGKK</sequence>